<proteinExistence type="predicted"/>
<sequence>MVSAQRLLTYGSPVIAAIAILVVQYPLLWSALEESLDKFGEYLVAELLADKNIFFLSAAYARWALPCPGTAQESLRLKLVASCCVGLVARWNIEAARAGTATSFASGPCGFILCQFWPLFVVHLNSYLGVAAWDFFALAAVVGAQAVAILMYWTTWWYPLGELVVEAADVLLPVSEVMSAFHILRDVIGKEHFDQYAAELVIVVSYVQISLGYVNIWYMRQDKARSNALLEVASGKLTARQFLLEKVVVYVTSVALPYMLQRSVMETANSAFFRHCFNQVEESLRVDAFLHTGEHFHNRLEVVRDSNYTVDGYAESFSSLISTSYHFLEEKLYAVPNLVLMSGMLFSQPTLTLTLLPVSIGLDFGRVRAVTFVTTVVEETTKQLRRLADKRRKIEQHDVRHAEVISRTETAAIVAGRWETLASEILDITLWRRFLLSSKLYMNWIYYNNLLGVGIECAIARIMEIDKITAADIGVYAMVIEDAIGFLLTRYREEAKLAEMQTHLQRLSELQKGFVAHFQRLHMHSHCRRERHAGPLQFRNFSYHWGTLHMQFPNLDLTSGNVYAITGPNGCGKSTLFSIFAACTQPIPLPAGLRTHGEVVLPVDEIVEIPQRPYHPLFIKPLAWLLNLAEIDLAEEVLQQAEERVARVSSELRFHTAQAALSPGLSSPELRTEAADWYAELSGGQRSKAELMRQIFLKESCPKVVLIDEAFAPLDPTSKLLVQQKLKEFCSQSLILVIYHTGDGTECIKGNSFFDDNLHLSNGTAQLVGLC</sequence>
<feature type="transmembrane region" description="Helical" evidence="4">
    <location>
        <begin position="135"/>
        <end position="158"/>
    </location>
</feature>
<keyword evidence="7" id="KW-1185">Reference proteome</keyword>
<keyword evidence="4" id="KW-0472">Membrane</keyword>
<organism evidence="6 7">
    <name type="scientific">Durusdinium trenchii</name>
    <dbReference type="NCBI Taxonomy" id="1381693"/>
    <lineage>
        <taxon>Eukaryota</taxon>
        <taxon>Sar</taxon>
        <taxon>Alveolata</taxon>
        <taxon>Dinophyceae</taxon>
        <taxon>Suessiales</taxon>
        <taxon>Symbiodiniaceae</taxon>
        <taxon>Durusdinium</taxon>
    </lineage>
</organism>
<keyword evidence="2" id="KW-0067">ATP-binding</keyword>
<name>A0ABP0I1D9_9DINO</name>
<feature type="transmembrane region" description="Helical" evidence="4">
    <location>
        <begin position="7"/>
        <end position="27"/>
    </location>
</feature>
<dbReference type="InterPro" id="IPR003439">
    <property type="entry name" value="ABC_transporter-like_ATP-bd"/>
</dbReference>
<dbReference type="Pfam" id="PF00005">
    <property type="entry name" value="ABC_tran"/>
    <property type="match status" value="1"/>
</dbReference>
<feature type="domain" description="ABC transporter" evidence="5">
    <location>
        <begin position="531"/>
        <end position="770"/>
    </location>
</feature>
<keyword evidence="4" id="KW-1133">Transmembrane helix</keyword>
<accession>A0ABP0I1D9</accession>
<keyword evidence="4" id="KW-0812">Transmembrane</keyword>
<dbReference type="InterPro" id="IPR027417">
    <property type="entry name" value="P-loop_NTPase"/>
</dbReference>
<dbReference type="SMART" id="SM00382">
    <property type="entry name" value="AAA"/>
    <property type="match status" value="1"/>
</dbReference>
<gene>
    <name evidence="6" type="ORF">CCMP2556_LOCUS4444</name>
</gene>
<dbReference type="EMBL" id="CAXAMN010001814">
    <property type="protein sequence ID" value="CAK8996405.1"/>
    <property type="molecule type" value="Genomic_DNA"/>
</dbReference>
<dbReference type="InterPro" id="IPR015854">
    <property type="entry name" value="ABC_transpr_LolD-like"/>
</dbReference>
<evidence type="ECO:0000256" key="3">
    <source>
        <dbReference type="SAM" id="Coils"/>
    </source>
</evidence>
<feature type="transmembrane region" description="Helical" evidence="4">
    <location>
        <begin position="196"/>
        <end position="218"/>
    </location>
</feature>
<evidence type="ECO:0000256" key="2">
    <source>
        <dbReference type="ARBA" id="ARBA00022840"/>
    </source>
</evidence>
<feature type="coiled-coil region" evidence="3">
    <location>
        <begin position="631"/>
        <end position="658"/>
    </location>
</feature>
<keyword evidence="1" id="KW-0547">Nucleotide-binding</keyword>
<evidence type="ECO:0000313" key="6">
    <source>
        <dbReference type="EMBL" id="CAK8996405.1"/>
    </source>
</evidence>
<dbReference type="Gene3D" id="3.40.50.300">
    <property type="entry name" value="P-loop containing nucleotide triphosphate hydrolases"/>
    <property type="match status" value="1"/>
</dbReference>
<evidence type="ECO:0000313" key="7">
    <source>
        <dbReference type="Proteomes" id="UP001642484"/>
    </source>
</evidence>
<dbReference type="PANTHER" id="PTHR24220">
    <property type="entry name" value="IMPORT ATP-BINDING PROTEIN"/>
    <property type="match status" value="1"/>
</dbReference>
<evidence type="ECO:0000259" key="5">
    <source>
        <dbReference type="PROSITE" id="PS50893"/>
    </source>
</evidence>
<feature type="transmembrane region" description="Helical" evidence="4">
    <location>
        <begin position="105"/>
        <end position="128"/>
    </location>
</feature>
<evidence type="ECO:0000256" key="4">
    <source>
        <dbReference type="SAM" id="Phobius"/>
    </source>
</evidence>
<dbReference type="InterPro" id="IPR003593">
    <property type="entry name" value="AAA+_ATPase"/>
</dbReference>
<dbReference type="Proteomes" id="UP001642484">
    <property type="component" value="Unassembled WGS sequence"/>
</dbReference>
<dbReference type="SUPFAM" id="SSF52540">
    <property type="entry name" value="P-loop containing nucleoside triphosphate hydrolases"/>
    <property type="match status" value="1"/>
</dbReference>
<reference evidence="6 7" key="1">
    <citation type="submission" date="2024-02" db="EMBL/GenBank/DDBJ databases">
        <authorList>
            <person name="Chen Y."/>
            <person name="Shah S."/>
            <person name="Dougan E. K."/>
            <person name="Thang M."/>
            <person name="Chan C."/>
        </authorList>
    </citation>
    <scope>NUCLEOTIDE SEQUENCE [LARGE SCALE GENOMIC DNA]</scope>
</reference>
<comment type="caution">
    <text evidence="6">The sequence shown here is derived from an EMBL/GenBank/DDBJ whole genome shotgun (WGS) entry which is preliminary data.</text>
</comment>
<protein>
    <recommendedName>
        <fullName evidence="5">ABC transporter domain-containing protein</fullName>
    </recommendedName>
</protein>
<dbReference type="PROSITE" id="PS50893">
    <property type="entry name" value="ABC_TRANSPORTER_2"/>
    <property type="match status" value="1"/>
</dbReference>
<evidence type="ECO:0000256" key="1">
    <source>
        <dbReference type="ARBA" id="ARBA00022741"/>
    </source>
</evidence>
<keyword evidence="3" id="KW-0175">Coiled coil</keyword>